<feature type="transmembrane region" description="Helical" evidence="9">
    <location>
        <begin position="409"/>
        <end position="432"/>
    </location>
</feature>
<feature type="transmembrane region" description="Helical" evidence="9">
    <location>
        <begin position="108"/>
        <end position="127"/>
    </location>
</feature>
<reference evidence="11" key="1">
    <citation type="submission" date="2016-10" db="EMBL/GenBank/DDBJ databases">
        <authorList>
            <person name="Varghese N."/>
            <person name="Submissions S."/>
        </authorList>
    </citation>
    <scope>NUCLEOTIDE SEQUENCE [LARGE SCALE GENOMIC DNA]</scope>
    <source>
        <strain evidence="11">CGMCC 4.7047</strain>
    </source>
</reference>
<keyword evidence="5 9" id="KW-0812">Transmembrane</keyword>
<dbReference type="PANTHER" id="PTHR42810">
    <property type="entry name" value="PURINE PERMEASE C1399.01C-RELATED"/>
    <property type="match status" value="1"/>
</dbReference>
<dbReference type="PROSITE" id="PS01116">
    <property type="entry name" value="XANTH_URACIL_PERMASE"/>
    <property type="match status" value="1"/>
</dbReference>
<feature type="transmembrane region" description="Helical" evidence="9">
    <location>
        <begin position="84"/>
        <end position="102"/>
    </location>
</feature>
<feature type="region of interest" description="Disordered" evidence="8">
    <location>
        <begin position="440"/>
        <end position="512"/>
    </location>
</feature>
<keyword evidence="4" id="KW-1003">Cell membrane</keyword>
<dbReference type="RefSeq" id="WP_093842695.1">
    <property type="nucleotide sequence ID" value="NZ_FPAB01000003.1"/>
</dbReference>
<dbReference type="NCBIfam" id="TIGR03173">
    <property type="entry name" value="pbuX"/>
    <property type="match status" value="1"/>
</dbReference>
<feature type="transmembrane region" description="Helical" evidence="9">
    <location>
        <begin position="320"/>
        <end position="343"/>
    </location>
</feature>
<evidence type="ECO:0000256" key="1">
    <source>
        <dbReference type="ARBA" id="ARBA00004651"/>
    </source>
</evidence>
<organism evidence="10 11">
    <name type="scientific">Streptomyces harbinensis</name>
    <dbReference type="NCBI Taxonomy" id="1176198"/>
    <lineage>
        <taxon>Bacteria</taxon>
        <taxon>Bacillati</taxon>
        <taxon>Actinomycetota</taxon>
        <taxon>Actinomycetes</taxon>
        <taxon>Kitasatosporales</taxon>
        <taxon>Streptomycetaceae</taxon>
        <taxon>Streptomyces</taxon>
    </lineage>
</organism>
<evidence type="ECO:0000313" key="11">
    <source>
        <dbReference type="Proteomes" id="UP000198873"/>
    </source>
</evidence>
<dbReference type="AlphaFoldDB" id="A0A1I6RMM9"/>
<evidence type="ECO:0000256" key="7">
    <source>
        <dbReference type="ARBA" id="ARBA00023136"/>
    </source>
</evidence>
<dbReference type="STRING" id="1176198.SAMN05444716_103194"/>
<dbReference type="InterPro" id="IPR006043">
    <property type="entry name" value="NCS2"/>
</dbReference>
<feature type="transmembrane region" description="Helical" evidence="9">
    <location>
        <begin position="134"/>
        <end position="153"/>
    </location>
</feature>
<comment type="similarity">
    <text evidence="2">Belongs to the nucleobase:cation symporter-2 (NCS2) (TC 2.A.40) family.</text>
</comment>
<comment type="subcellular location">
    <subcellularLocation>
        <location evidence="1">Cell membrane</location>
        <topology evidence="1">Multi-pass membrane protein</topology>
    </subcellularLocation>
</comment>
<gene>
    <name evidence="10" type="ORF">SAMN05444716_103194</name>
</gene>
<dbReference type="NCBIfam" id="NF037981">
    <property type="entry name" value="NCS2_1"/>
    <property type="match status" value="1"/>
</dbReference>
<feature type="transmembrane region" description="Helical" evidence="9">
    <location>
        <begin position="382"/>
        <end position="403"/>
    </location>
</feature>
<evidence type="ECO:0000256" key="5">
    <source>
        <dbReference type="ARBA" id="ARBA00022692"/>
    </source>
</evidence>
<dbReference type="PANTHER" id="PTHR42810:SF4">
    <property type="entry name" value="URIC ACID TRANSPORTER UACT"/>
    <property type="match status" value="1"/>
</dbReference>
<dbReference type="InterPro" id="IPR017588">
    <property type="entry name" value="UacT-like"/>
</dbReference>
<dbReference type="GO" id="GO:0005886">
    <property type="term" value="C:plasma membrane"/>
    <property type="evidence" value="ECO:0007669"/>
    <property type="project" value="UniProtKB-SubCell"/>
</dbReference>
<keyword evidence="6 9" id="KW-1133">Transmembrane helix</keyword>
<evidence type="ECO:0000256" key="2">
    <source>
        <dbReference type="ARBA" id="ARBA00008821"/>
    </source>
</evidence>
<dbReference type="Proteomes" id="UP000198873">
    <property type="component" value="Unassembled WGS sequence"/>
</dbReference>
<feature type="transmembrane region" description="Helical" evidence="9">
    <location>
        <begin position="21"/>
        <end position="42"/>
    </location>
</feature>
<feature type="transmembrane region" description="Helical" evidence="9">
    <location>
        <begin position="197"/>
        <end position="215"/>
    </location>
</feature>
<proteinExistence type="inferred from homology"/>
<evidence type="ECO:0000256" key="6">
    <source>
        <dbReference type="ARBA" id="ARBA00022989"/>
    </source>
</evidence>
<dbReference type="NCBIfam" id="TIGR00801">
    <property type="entry name" value="ncs2"/>
    <property type="match status" value="1"/>
</dbReference>
<sequence length="512" mass="51711">MARTSEAQVHPVDDVPRPTRLLAFGLQHVLAMYAGAVAVPLIVGGALGLGPAELAYLITADLLICGIATLIQCVGWWRFGARLPIMQGCTFAAVTPMVLIGQDGGLPAIYGSVIVCGIAIMLLAPVFGRLLRFFPPLVTGTVILIIGLSLLPVAGNWAAGGAGADDFGDPRHLALAGGVLLVILLVQRFAPGLLGRVAVLAGIAAGTAVSVPLGLTDFSGVADADWLGVSTPFHFGAPEFQLAAILSMLVVGLVCMTETTGDLIAVGELTGRRPDARRLADGLRADGFSTVLGGVFNTFPYTAYAQNVGLVALTRVRSRWVVAAAGALLVLLGLLPKLGAVVAAVPAPVLGGAGLVMFGSVAASGLRTLATVDFGGGAGAHRLTVVAVSVAVGLLPVGVPGIYERFPHGAQTLLDSGISAGCLTAIALNLLFHHLPRRSAVSPDAPDVPEAVSDGGAPVRGTADVREAARAADTADVPAHDGPPAPDVPEAADAPPPPPGGSAREPRDAAAP</sequence>
<evidence type="ECO:0000313" key="10">
    <source>
        <dbReference type="EMBL" id="SFS65860.1"/>
    </source>
</evidence>
<feature type="transmembrane region" description="Helical" evidence="9">
    <location>
        <begin position="54"/>
        <end position="77"/>
    </location>
</feature>
<accession>A0A1I6RMM9</accession>
<feature type="transmembrane region" description="Helical" evidence="9">
    <location>
        <begin position="235"/>
        <end position="255"/>
    </location>
</feature>
<evidence type="ECO:0000256" key="4">
    <source>
        <dbReference type="ARBA" id="ARBA00022475"/>
    </source>
</evidence>
<keyword evidence="11" id="KW-1185">Reference proteome</keyword>
<feature type="transmembrane region" description="Helical" evidence="9">
    <location>
        <begin position="173"/>
        <end position="190"/>
    </location>
</feature>
<protein>
    <submittedName>
        <fullName evidence="10">Xanthine permease</fullName>
    </submittedName>
</protein>
<dbReference type="GO" id="GO:0042907">
    <property type="term" value="F:xanthine transmembrane transporter activity"/>
    <property type="evidence" value="ECO:0007669"/>
    <property type="project" value="TreeGrafter"/>
</dbReference>
<name>A0A1I6RMM9_9ACTN</name>
<dbReference type="Pfam" id="PF00860">
    <property type="entry name" value="Xan_ur_permease"/>
    <property type="match status" value="1"/>
</dbReference>
<dbReference type="EMBL" id="FPAB01000003">
    <property type="protein sequence ID" value="SFS65860.1"/>
    <property type="molecule type" value="Genomic_DNA"/>
</dbReference>
<evidence type="ECO:0000256" key="3">
    <source>
        <dbReference type="ARBA" id="ARBA00022448"/>
    </source>
</evidence>
<keyword evidence="3" id="KW-0813">Transport</keyword>
<feature type="transmembrane region" description="Helical" evidence="9">
    <location>
        <begin position="349"/>
        <end position="370"/>
    </location>
</feature>
<dbReference type="InterPro" id="IPR006042">
    <property type="entry name" value="Xan_ur_permease"/>
</dbReference>
<evidence type="ECO:0000256" key="8">
    <source>
        <dbReference type="SAM" id="MobiDB-lite"/>
    </source>
</evidence>
<keyword evidence="7 9" id="KW-0472">Membrane</keyword>
<evidence type="ECO:0000256" key="9">
    <source>
        <dbReference type="SAM" id="Phobius"/>
    </source>
</evidence>